<dbReference type="Proteomes" id="UP001279734">
    <property type="component" value="Unassembled WGS sequence"/>
</dbReference>
<keyword evidence="2" id="KW-1185">Reference proteome</keyword>
<evidence type="ECO:0000313" key="1">
    <source>
        <dbReference type="EMBL" id="GMH27030.1"/>
    </source>
</evidence>
<reference evidence="1" key="1">
    <citation type="submission" date="2023-05" db="EMBL/GenBank/DDBJ databases">
        <title>Nepenthes gracilis genome sequencing.</title>
        <authorList>
            <person name="Fukushima K."/>
        </authorList>
    </citation>
    <scope>NUCLEOTIDE SEQUENCE</scope>
    <source>
        <strain evidence="1">SING2019-196</strain>
    </source>
</reference>
<proteinExistence type="predicted"/>
<protein>
    <submittedName>
        <fullName evidence="1">Uncharacterized protein</fullName>
    </submittedName>
</protein>
<dbReference type="AlphaFoldDB" id="A0AAD3Y4B9"/>
<comment type="caution">
    <text evidence="1">The sequence shown here is derived from an EMBL/GenBank/DDBJ whole genome shotgun (WGS) entry which is preliminary data.</text>
</comment>
<dbReference type="EMBL" id="BSYO01000032">
    <property type="protein sequence ID" value="GMH27030.1"/>
    <property type="molecule type" value="Genomic_DNA"/>
</dbReference>
<gene>
    <name evidence="1" type="ORF">Nepgr_028873</name>
</gene>
<sequence length="81" mass="9657">MPSRSLDTIVQVHGRHIHSNPRSISRSIEKFDYPIGREKTKQRGKNFPTKKYNPRHYNLQQMLMLATSKQYSHCSYIVLRR</sequence>
<accession>A0AAD3Y4B9</accession>
<evidence type="ECO:0000313" key="2">
    <source>
        <dbReference type="Proteomes" id="UP001279734"/>
    </source>
</evidence>
<name>A0AAD3Y4B9_NEPGR</name>
<organism evidence="1 2">
    <name type="scientific">Nepenthes gracilis</name>
    <name type="common">Slender pitcher plant</name>
    <dbReference type="NCBI Taxonomy" id="150966"/>
    <lineage>
        <taxon>Eukaryota</taxon>
        <taxon>Viridiplantae</taxon>
        <taxon>Streptophyta</taxon>
        <taxon>Embryophyta</taxon>
        <taxon>Tracheophyta</taxon>
        <taxon>Spermatophyta</taxon>
        <taxon>Magnoliopsida</taxon>
        <taxon>eudicotyledons</taxon>
        <taxon>Gunneridae</taxon>
        <taxon>Pentapetalae</taxon>
        <taxon>Caryophyllales</taxon>
        <taxon>Nepenthaceae</taxon>
        <taxon>Nepenthes</taxon>
    </lineage>
</organism>